<name>A0A3B0MSS2_9RHOB</name>
<protein>
    <submittedName>
        <fullName evidence="1">Uncharacterized protein</fullName>
    </submittedName>
</protein>
<dbReference type="RefSeq" id="WP_121097637.1">
    <property type="nucleotide sequence ID" value="NZ_UIHC01000135.1"/>
</dbReference>
<organism evidence="1 2">
    <name type="scientific">Roseinatronobacter ekhonensis</name>
    <dbReference type="NCBI Taxonomy" id="254356"/>
    <lineage>
        <taxon>Bacteria</taxon>
        <taxon>Pseudomonadati</taxon>
        <taxon>Pseudomonadota</taxon>
        <taxon>Alphaproteobacteria</taxon>
        <taxon>Rhodobacterales</taxon>
        <taxon>Paracoccaceae</taxon>
        <taxon>Roseinatronobacter</taxon>
    </lineage>
</organism>
<gene>
    <name evidence="1" type="ORF">ROE7235_03869</name>
</gene>
<dbReference type="OrthoDB" id="7855192at2"/>
<sequence length="102" mass="11429">MSDYQATLRRHRRLAILRHLERCTEYTSNASILSDVLRGVGVTSTRSQVITELAWLGENGFVENDDRGDFVITTATERGVEIAQGVATHPDIQRPHPRNRGA</sequence>
<evidence type="ECO:0000313" key="2">
    <source>
        <dbReference type="Proteomes" id="UP000272908"/>
    </source>
</evidence>
<accession>A0A3B0MSS2</accession>
<dbReference type="AlphaFoldDB" id="A0A3B0MSS2"/>
<evidence type="ECO:0000313" key="1">
    <source>
        <dbReference type="EMBL" id="SUZ34087.1"/>
    </source>
</evidence>
<dbReference type="Proteomes" id="UP000272908">
    <property type="component" value="Unassembled WGS sequence"/>
</dbReference>
<proteinExistence type="predicted"/>
<keyword evidence="2" id="KW-1185">Reference proteome</keyword>
<dbReference type="EMBL" id="UIHC01000135">
    <property type="protein sequence ID" value="SUZ34087.1"/>
    <property type="molecule type" value="Genomic_DNA"/>
</dbReference>
<reference evidence="2" key="1">
    <citation type="submission" date="2018-08" db="EMBL/GenBank/DDBJ databases">
        <authorList>
            <person name="Rodrigo-Torres L."/>
            <person name="Arahal R. D."/>
            <person name="Lucena T."/>
        </authorList>
    </citation>
    <scope>NUCLEOTIDE SEQUENCE [LARGE SCALE GENOMIC DNA]</scope>
    <source>
        <strain evidence="2">CECT 7235</strain>
    </source>
</reference>